<comment type="caution">
    <text evidence="3">The sequence shown here is derived from an EMBL/GenBank/DDBJ whole genome shotgun (WGS) entry which is preliminary data.</text>
</comment>
<dbReference type="InterPro" id="IPR038731">
    <property type="entry name" value="RgtA/B/C-like"/>
</dbReference>
<feature type="transmembrane region" description="Helical" evidence="1">
    <location>
        <begin position="24"/>
        <end position="44"/>
    </location>
</feature>
<name>A0ABT8R5G9_9BACT</name>
<evidence type="ECO:0000256" key="1">
    <source>
        <dbReference type="SAM" id="Phobius"/>
    </source>
</evidence>
<feature type="transmembrane region" description="Helical" evidence="1">
    <location>
        <begin position="352"/>
        <end position="373"/>
    </location>
</feature>
<dbReference type="EMBL" id="JAUKPO010000006">
    <property type="protein sequence ID" value="MDO1447332.1"/>
    <property type="molecule type" value="Genomic_DNA"/>
</dbReference>
<proteinExistence type="predicted"/>
<feature type="transmembrane region" description="Helical" evidence="1">
    <location>
        <begin position="175"/>
        <end position="193"/>
    </location>
</feature>
<evidence type="ECO:0000259" key="2">
    <source>
        <dbReference type="Pfam" id="PF13231"/>
    </source>
</evidence>
<feature type="transmembrane region" description="Helical" evidence="1">
    <location>
        <begin position="147"/>
        <end position="166"/>
    </location>
</feature>
<feature type="transmembrane region" description="Helical" evidence="1">
    <location>
        <begin position="379"/>
        <end position="397"/>
    </location>
</feature>
<evidence type="ECO:0000313" key="3">
    <source>
        <dbReference type="EMBL" id="MDO1447332.1"/>
    </source>
</evidence>
<feature type="transmembrane region" description="Helical" evidence="1">
    <location>
        <begin position="245"/>
        <end position="267"/>
    </location>
</feature>
<feature type="transmembrane region" description="Helical" evidence="1">
    <location>
        <begin position="213"/>
        <end position="233"/>
    </location>
</feature>
<accession>A0ABT8R5G9</accession>
<keyword evidence="4" id="KW-1185">Reference proteome</keyword>
<keyword evidence="1" id="KW-1133">Transmembrane helix</keyword>
<organism evidence="3 4">
    <name type="scientific">Rhodocytophaga aerolata</name>
    <dbReference type="NCBI Taxonomy" id="455078"/>
    <lineage>
        <taxon>Bacteria</taxon>
        <taxon>Pseudomonadati</taxon>
        <taxon>Bacteroidota</taxon>
        <taxon>Cytophagia</taxon>
        <taxon>Cytophagales</taxon>
        <taxon>Rhodocytophagaceae</taxon>
        <taxon>Rhodocytophaga</taxon>
    </lineage>
</organism>
<dbReference type="Proteomes" id="UP001168528">
    <property type="component" value="Unassembled WGS sequence"/>
</dbReference>
<reference evidence="3" key="1">
    <citation type="submission" date="2023-07" db="EMBL/GenBank/DDBJ databases">
        <title>The genome sequence of Rhodocytophaga aerolata KACC 12507.</title>
        <authorList>
            <person name="Zhang X."/>
        </authorList>
    </citation>
    <scope>NUCLEOTIDE SEQUENCE</scope>
    <source>
        <strain evidence="3">KACC 12507</strain>
    </source>
</reference>
<keyword evidence="1" id="KW-0472">Membrane</keyword>
<dbReference type="RefSeq" id="WP_302038132.1">
    <property type="nucleotide sequence ID" value="NZ_JAUKPO010000006.1"/>
</dbReference>
<keyword evidence="1" id="KW-0812">Transmembrane</keyword>
<gene>
    <name evidence="3" type="ORF">Q0590_13775</name>
</gene>
<feature type="transmembrane region" description="Helical" evidence="1">
    <location>
        <begin position="412"/>
        <end position="433"/>
    </location>
</feature>
<feature type="transmembrane region" description="Helical" evidence="1">
    <location>
        <begin position="308"/>
        <end position="332"/>
    </location>
</feature>
<sequence>MQDLNKTSLFPSTFITWQNKYRKAIIFTFFGLYFITGCIIYNDYGISWDESISRYNGIVTLKYLITKVNPELIINNASLQGIPNLHEWKDKDYGVVFEVPLVILENVFGIKNNYSPELYYLRHFCTFLFFYLGVVHLFLLIQFRFNSWHLGMLGCLLFILSPRIFADSFYNDKDIVLLSAFIITSYYLLRYLSNKSFWNAFWLGISMAVTINIRITGIVIPAIAFTFILIDIIKLYPDVKKINQSLSSALLLLITLITFTIIFWPYLWENPLQNFLQAFHNMSKFRWHNHVLYAGEFIWAANVPWHYIPVWIAITTPVVYLIFFITGLIPIFIHLWQVKLYLYKNEPQRQDLVITSLFFGPLLAVIVMDSVLYDAWRQMFFLYGSFIYIAIRGVVYVKESAARHKILRIDTLYTYVLGAIVAFSLIHTTYFMVKYHPHQNVYFNFLAGNNPGENFERDYWGLSYRQGLEYIIENDKRETITVTANMLASGRTNIRILPEEMQKRLNFSNSKDTSDYFLTEHRFTGGYKWYPDENKFEEIHSIIVDNIKIMSIYKAKSLSLTN</sequence>
<feature type="transmembrane region" description="Helical" evidence="1">
    <location>
        <begin position="120"/>
        <end position="141"/>
    </location>
</feature>
<protein>
    <recommendedName>
        <fullName evidence="2">Glycosyltransferase RgtA/B/C/D-like domain-containing protein</fullName>
    </recommendedName>
</protein>
<feature type="domain" description="Glycosyltransferase RgtA/B/C/D-like" evidence="2">
    <location>
        <begin position="124"/>
        <end position="257"/>
    </location>
</feature>
<evidence type="ECO:0000313" key="4">
    <source>
        <dbReference type="Proteomes" id="UP001168528"/>
    </source>
</evidence>
<dbReference type="Pfam" id="PF13231">
    <property type="entry name" value="PMT_2"/>
    <property type="match status" value="1"/>
</dbReference>